<dbReference type="PROSITE" id="PS50103">
    <property type="entry name" value="ZF_C3H1"/>
    <property type="match status" value="1"/>
</dbReference>
<feature type="binding site" evidence="8">
    <location>
        <begin position="425"/>
        <end position="426"/>
    </location>
    <ligand>
        <name>ATP</name>
        <dbReference type="ChEBI" id="CHEBI:30616"/>
    </ligand>
</feature>
<dbReference type="PANTHER" id="PTHR12272">
    <property type="entry name" value="DEADENYLATION COMPLEX SUBUNIT PAN3"/>
    <property type="match status" value="1"/>
</dbReference>
<evidence type="ECO:0000256" key="6">
    <source>
        <dbReference type="ARBA" id="ARBA00022840"/>
    </source>
</evidence>
<dbReference type="InterPro" id="IPR041332">
    <property type="entry name" value="Pan3_CK"/>
</dbReference>
<comment type="domain">
    <text evidence="8">The N-terminal zinc finger binds to poly(A) RNA.</text>
</comment>
<keyword evidence="5 9" id="KW-0863">Zinc-finger</keyword>
<feature type="binding site" evidence="8">
    <location>
        <position position="311"/>
    </location>
    <ligand>
        <name>ATP</name>
        <dbReference type="ChEBI" id="CHEBI:30616"/>
    </ligand>
</feature>
<dbReference type="Gene3D" id="6.10.250.3160">
    <property type="match status" value="1"/>
</dbReference>
<dbReference type="GO" id="GO:0000932">
    <property type="term" value="C:P-body"/>
    <property type="evidence" value="ECO:0007669"/>
    <property type="project" value="TreeGrafter"/>
</dbReference>
<dbReference type="GO" id="GO:0008143">
    <property type="term" value="F:poly(A) binding"/>
    <property type="evidence" value="ECO:0007669"/>
    <property type="project" value="TreeGrafter"/>
</dbReference>
<evidence type="ECO:0000256" key="1">
    <source>
        <dbReference type="ARBA" id="ARBA00004496"/>
    </source>
</evidence>
<feature type="coiled-coil region" evidence="8">
    <location>
        <begin position="525"/>
        <end position="563"/>
    </location>
</feature>
<reference evidence="12 13" key="1">
    <citation type="submission" date="2017-04" db="EMBL/GenBank/DDBJ databases">
        <title>Draft genome sequence of Tuber borchii Vittad., a whitish edible truffle.</title>
        <authorList>
            <consortium name="DOE Joint Genome Institute"/>
            <person name="Murat C."/>
            <person name="Kuo A."/>
            <person name="Barry K.W."/>
            <person name="Clum A."/>
            <person name="Dockter R.B."/>
            <person name="Fauchery L."/>
            <person name="Iotti M."/>
            <person name="Kohler A."/>
            <person name="Labutti K."/>
            <person name="Lindquist E.A."/>
            <person name="Lipzen A."/>
            <person name="Ohm R.A."/>
            <person name="Wang M."/>
            <person name="Grigoriev I.V."/>
            <person name="Zambonelli A."/>
            <person name="Martin F.M."/>
        </authorList>
    </citation>
    <scope>NUCLEOTIDE SEQUENCE [LARGE SCALE GENOMIC DNA]</scope>
    <source>
        <strain evidence="12 13">Tbo3840</strain>
    </source>
</reference>
<proteinExistence type="inferred from homology"/>
<comment type="caution">
    <text evidence="8">Lacks conserved residue(s) required for the propagation of feature annotation.</text>
</comment>
<dbReference type="GO" id="GO:0008270">
    <property type="term" value="F:zinc ion binding"/>
    <property type="evidence" value="ECO:0007669"/>
    <property type="project" value="UniProtKB-KW"/>
</dbReference>
<gene>
    <name evidence="8" type="primary">PAN3</name>
    <name evidence="12" type="ORF">B9Z19DRAFT_1098536</name>
</gene>
<comment type="subcellular location">
    <subcellularLocation>
        <location evidence="1 8">Cytoplasm</location>
    </subcellularLocation>
</comment>
<accession>A0A2T7A7L0</accession>
<evidence type="ECO:0000256" key="4">
    <source>
        <dbReference type="ARBA" id="ARBA00022741"/>
    </source>
</evidence>
<dbReference type="Proteomes" id="UP000244722">
    <property type="component" value="Unassembled WGS sequence"/>
</dbReference>
<dbReference type="SUPFAM" id="SSF56112">
    <property type="entry name" value="Protein kinase-like (PK-like)"/>
    <property type="match status" value="1"/>
</dbReference>
<evidence type="ECO:0000256" key="9">
    <source>
        <dbReference type="PROSITE-ProRule" id="PRU00723"/>
    </source>
</evidence>
<keyword evidence="6 8" id="KW-0067">ATP-binding</keyword>
<feature type="compositionally biased region" description="Low complexity" evidence="10">
    <location>
        <begin position="1"/>
        <end position="43"/>
    </location>
</feature>
<dbReference type="AlphaFoldDB" id="A0A2T7A7L0"/>
<feature type="binding site" evidence="8">
    <location>
        <begin position="360"/>
        <end position="367"/>
    </location>
    <ligand>
        <name>ATP</name>
        <dbReference type="ChEBI" id="CHEBI:30616"/>
    </ligand>
</feature>
<feature type="region of interest" description="Disordered" evidence="10">
    <location>
        <begin position="1"/>
        <end position="70"/>
    </location>
</feature>
<evidence type="ECO:0000256" key="5">
    <source>
        <dbReference type="ARBA" id="ARBA00022771"/>
    </source>
</evidence>
<dbReference type="GO" id="GO:0031251">
    <property type="term" value="C:PAN complex"/>
    <property type="evidence" value="ECO:0007669"/>
    <property type="project" value="UniProtKB-UniRule"/>
</dbReference>
<dbReference type="EMBL" id="NESQ01000008">
    <property type="protein sequence ID" value="PUU83692.1"/>
    <property type="molecule type" value="Genomic_DNA"/>
</dbReference>
<dbReference type="Pfam" id="PF25586">
    <property type="entry name" value="zf-CCCH_PAN3"/>
    <property type="match status" value="1"/>
</dbReference>
<feature type="region of interest" description="Disordered" evidence="10">
    <location>
        <begin position="93"/>
        <end position="167"/>
    </location>
</feature>
<evidence type="ECO:0000313" key="13">
    <source>
        <dbReference type="Proteomes" id="UP000244722"/>
    </source>
</evidence>
<keyword evidence="9" id="KW-0862">Zinc</keyword>
<comment type="similarity">
    <text evidence="8">Belongs to the protein kinase superfamily. PAN3 family.</text>
</comment>
<feature type="domain" description="C3H1-type" evidence="11">
    <location>
        <begin position="67"/>
        <end position="96"/>
    </location>
</feature>
<feature type="region of interest" description="Knob domain" evidence="8">
    <location>
        <begin position="564"/>
        <end position="658"/>
    </location>
</feature>
<dbReference type="OrthoDB" id="204958at2759"/>
<name>A0A2T7A7L0_TUBBO</name>
<dbReference type="InterPro" id="IPR011009">
    <property type="entry name" value="Kinase-like_dom_sf"/>
</dbReference>
<feature type="zinc finger region" description="C3H1-type" evidence="9">
    <location>
        <begin position="67"/>
        <end position="96"/>
    </location>
</feature>
<keyword evidence="2 8" id="KW-0963">Cytoplasm</keyword>
<dbReference type="STRING" id="42251.A0A2T7A7L0"/>
<evidence type="ECO:0000256" key="8">
    <source>
        <dbReference type="HAMAP-Rule" id="MF_03181"/>
    </source>
</evidence>
<feature type="compositionally biased region" description="Low complexity" evidence="10">
    <location>
        <begin position="52"/>
        <end position="62"/>
    </location>
</feature>
<dbReference type="HAMAP" id="MF_03181">
    <property type="entry name" value="PAN3"/>
    <property type="match status" value="1"/>
</dbReference>
<evidence type="ECO:0000256" key="10">
    <source>
        <dbReference type="SAM" id="MobiDB-lite"/>
    </source>
</evidence>
<keyword evidence="7 8" id="KW-0175">Coiled coil</keyword>
<dbReference type="FunFam" id="1.20.5.5160:FF:000002">
    <property type="entry name" value="PAN2-PAN3 deadenylation complex subunit PAN3"/>
    <property type="match status" value="1"/>
</dbReference>
<comment type="subunit">
    <text evidence="8">Homodimer. Forms a heterotrimer with a catalytic subunit PAN2 to form the poly(A)-nuclease (PAN) deadenylation complex. Interacts (via PAM-2 motif) with poly(A)-binding protein PAB1 (via PABC domain), conferring substrate specificity of the enzyme complex.</text>
</comment>
<keyword evidence="9" id="KW-0479">Metal-binding</keyword>
<dbReference type="InterPro" id="IPR030844">
    <property type="entry name" value="PAN3"/>
</dbReference>
<dbReference type="PANTHER" id="PTHR12272:SF11">
    <property type="entry name" value="PAN2-PAN3 DEADENYLATION COMPLEX SUBUNIT PAN3"/>
    <property type="match status" value="1"/>
</dbReference>
<dbReference type="GO" id="GO:0000289">
    <property type="term" value="P:nuclear-transcribed mRNA poly(A) tail shortening"/>
    <property type="evidence" value="ECO:0007669"/>
    <property type="project" value="UniProtKB-UniRule"/>
</dbReference>
<dbReference type="FunFam" id="1.10.287.3700:FF:000001">
    <property type="entry name" value="PAN2-PAN3 deadenylation complex subunit PAN3"/>
    <property type="match status" value="1"/>
</dbReference>
<dbReference type="GO" id="GO:0005524">
    <property type="term" value="F:ATP binding"/>
    <property type="evidence" value="ECO:0007669"/>
    <property type="project" value="UniProtKB-UniRule"/>
</dbReference>
<evidence type="ECO:0000259" key="11">
    <source>
        <dbReference type="PROSITE" id="PS50103"/>
    </source>
</evidence>
<comment type="domain">
    <text evidence="8">Contains a pseudokinase domain. The protein kinase domain is predicted to be catalytically inactive because some of the residues important for catalytic activity are substituted and it lacks the equivalent of the binding site for a peptide substrate. However, it has retained an ATP-binding site and ATP-binding is required for mRNA degradation, stimulating the activity of the PAN2 nuclease in vitro. The nucleotide-binding site is juxtaposed to the RNase active site of PAN2 in the complex and may actually bind nucleosides of a poly(A) RNA rather than ATP, feeding the poly(A)-tail to the active site of the deadenylase and thus increasing the efficiency with which this distributive enzyme degrades oligo(A) RNAs.</text>
</comment>
<comment type="caution">
    <text evidence="12">The sequence shown here is derived from an EMBL/GenBank/DDBJ whole genome shotgun (WGS) entry which is preliminary data.</text>
</comment>
<protein>
    <recommendedName>
        <fullName evidence="8">PAN2-PAN3 deadenylation complex subunit PAN3</fullName>
    </recommendedName>
    <alternativeName>
        <fullName evidence="8">PAB1P-dependent poly(A)-specific ribonuclease</fullName>
    </alternativeName>
    <alternativeName>
        <fullName evidence="8">Poly(A)-nuclease deadenylation complex subunit 3</fullName>
        <shortName evidence="8">PAN deadenylation complex subunit 3</shortName>
    </alternativeName>
</protein>
<keyword evidence="4 8" id="KW-0547">Nucleotide-binding</keyword>
<comment type="domain">
    <text evidence="8">The pseudokinase domain, the coiled-coil (CC), and C-terminal knob domain (CK) form a structural unit (PKC) that forms an extensive high-affinity interaction surface for PAN2.</text>
</comment>
<evidence type="ECO:0000256" key="3">
    <source>
        <dbReference type="ARBA" id="ARBA00022664"/>
    </source>
</evidence>
<evidence type="ECO:0000313" key="12">
    <source>
        <dbReference type="EMBL" id="PUU83692.1"/>
    </source>
</evidence>
<keyword evidence="3 8" id="KW-0507">mRNA processing</keyword>
<dbReference type="GO" id="GO:0006397">
    <property type="term" value="P:mRNA processing"/>
    <property type="evidence" value="ECO:0007669"/>
    <property type="project" value="UniProtKB-KW"/>
</dbReference>
<dbReference type="Gene3D" id="1.10.287.3700">
    <property type="match status" value="1"/>
</dbReference>
<dbReference type="Gene3D" id="1.20.5.5160">
    <property type="match status" value="1"/>
</dbReference>
<dbReference type="Pfam" id="PF18101">
    <property type="entry name" value="Pan3_CK"/>
    <property type="match status" value="1"/>
</dbReference>
<evidence type="ECO:0000256" key="7">
    <source>
        <dbReference type="ARBA" id="ARBA00023054"/>
    </source>
</evidence>
<evidence type="ECO:0000256" key="2">
    <source>
        <dbReference type="ARBA" id="ARBA00022490"/>
    </source>
</evidence>
<sequence>MTERPSTASSSHPFTQSSPSLRPNTSSGPGISVTSSSPTGSRTTPPPEPRRSSVASSASSPRPKAKDSSSTICRNITIYGYCRFQDKGCAFNHDPHSQKQQSGAGRGKFNVDSPSFTPATPPKKTISPGAADAAPFTPKQNHSTGLQHGFENMGLGENVYSPTRSRRRANKMKTTANAAMNAYDFTVGAPVNPYAQTGVDMFYQPQQTYQHPLNYHLYAPLAPYPQKLQPFQKNIHGFFLSDNLREELQKKADATLQTLPAVSSILPPSIEEYHQLVPLDTSNQKSAQVFGYPSWAYKAFSSEDGNAYALRRLEGFRLLNEADIRIVQRWRKVLSANIVTIHDAWTTTKFGDSSIVFAYDYHPLSKTLAETHFGPNPRYPNPTRQHQPTGPIVPEQVLWSYIVQVASALKVIHSAGLAARVIEPSKILLTSKMRIRLNCCGIFDVIHPETTRSQESVRECQQEDLTQLGRLMLSIACNTPSAVQYPQKSMEYIGRHYSIQLRDSIYYLYTGSTKNIDEYVKSIANQAFQNLDSALHYEDSLESALSRELENGRLVRLLCKFGFINERPEYDHDPRWSETGDRYYLKLFRDYVFHSVDENNNPVVDMAHVLSCLNKLDAGVDEKIMLVSRDSMNCFVVTYKELKRQVESCFQDLSKSRR</sequence>
<comment type="function">
    <text evidence="8">Regulatory subunit of the poly(A)-nuclease (PAN) deadenylation complex, one of two cytoplasmic mRNA deadenylases involved in mRNA turnover. PAN specifically shortens poly(A) tails of RNA and the activity is stimulated by poly(A)-binding protein PAB1. PAN deadenylation is followed by rapid degradation of the shortened mRNA tails by the CCR4-NOT complex. Deadenylated mRNAs are then degraded by two alternative mechanisms, namely exosome-mediated 3'-5' exonucleolytic degradation, or deadenlyation-dependent mRNA decaping and subsequent 5'-3' exonucleolytic degradation by XRN1. May also be involved in post-transcriptional maturation of mRNA poly(A) tails. PAN3 acts as a positive regulator for PAN activity, recruiting the catalytic subunit PAN2 to mRNA via its interaction with RNA and with PAB1.</text>
</comment>
<dbReference type="Gene3D" id="1.10.510.10">
    <property type="entry name" value="Transferase(Phosphotransferase) domain 1"/>
    <property type="match status" value="1"/>
</dbReference>
<dbReference type="InterPro" id="IPR000571">
    <property type="entry name" value="Znf_CCCH"/>
</dbReference>
<organism evidence="12 13">
    <name type="scientific">Tuber borchii</name>
    <name type="common">White truffle</name>
    <dbReference type="NCBI Taxonomy" id="42251"/>
    <lineage>
        <taxon>Eukaryota</taxon>
        <taxon>Fungi</taxon>
        <taxon>Dikarya</taxon>
        <taxon>Ascomycota</taxon>
        <taxon>Pezizomycotina</taxon>
        <taxon>Pezizomycetes</taxon>
        <taxon>Pezizales</taxon>
        <taxon>Tuberaceae</taxon>
        <taxon>Tuber</taxon>
    </lineage>
</organism>
<keyword evidence="13" id="KW-1185">Reference proteome</keyword>